<dbReference type="AlphaFoldDB" id="A0A2P6RDT6"/>
<dbReference type="EMBL" id="PDCK01000041">
    <property type="protein sequence ID" value="PRQ44580.1"/>
    <property type="molecule type" value="Genomic_DNA"/>
</dbReference>
<evidence type="ECO:0000256" key="1">
    <source>
        <dbReference type="SAM" id="MobiDB-lite"/>
    </source>
</evidence>
<organism evidence="2 3">
    <name type="scientific">Rosa chinensis</name>
    <name type="common">China rose</name>
    <dbReference type="NCBI Taxonomy" id="74649"/>
    <lineage>
        <taxon>Eukaryota</taxon>
        <taxon>Viridiplantae</taxon>
        <taxon>Streptophyta</taxon>
        <taxon>Embryophyta</taxon>
        <taxon>Tracheophyta</taxon>
        <taxon>Spermatophyta</taxon>
        <taxon>Magnoliopsida</taxon>
        <taxon>eudicotyledons</taxon>
        <taxon>Gunneridae</taxon>
        <taxon>Pentapetalae</taxon>
        <taxon>rosids</taxon>
        <taxon>fabids</taxon>
        <taxon>Rosales</taxon>
        <taxon>Rosaceae</taxon>
        <taxon>Rosoideae</taxon>
        <taxon>Rosoideae incertae sedis</taxon>
        <taxon>Rosa</taxon>
    </lineage>
</organism>
<comment type="caution">
    <text evidence="2">The sequence shown here is derived from an EMBL/GenBank/DDBJ whole genome shotgun (WGS) entry which is preliminary data.</text>
</comment>
<evidence type="ECO:0000313" key="3">
    <source>
        <dbReference type="Proteomes" id="UP000238479"/>
    </source>
</evidence>
<accession>A0A2P6RDT6</accession>
<keyword evidence="3" id="KW-1185">Reference proteome</keyword>
<name>A0A2P6RDT6_ROSCH</name>
<dbReference type="Gramene" id="PRQ44580">
    <property type="protein sequence ID" value="PRQ44580"/>
    <property type="gene ID" value="RchiOBHm_Chr3g0480791"/>
</dbReference>
<proteinExistence type="predicted"/>
<sequence length="53" mass="5722">MQARSPPAPEHEMDGDVPSLRTGDGWGGEGRVEWASCDCCGSNLRFVSEGERV</sequence>
<gene>
    <name evidence="2" type="ORF">RchiOBHm_Chr3g0480791</name>
</gene>
<feature type="region of interest" description="Disordered" evidence="1">
    <location>
        <begin position="1"/>
        <end position="27"/>
    </location>
</feature>
<reference evidence="2 3" key="1">
    <citation type="journal article" date="2018" name="Nat. Genet.">
        <title>The Rosa genome provides new insights in the design of modern roses.</title>
        <authorList>
            <person name="Bendahmane M."/>
        </authorList>
    </citation>
    <scope>NUCLEOTIDE SEQUENCE [LARGE SCALE GENOMIC DNA]</scope>
    <source>
        <strain evidence="3">cv. Old Blush</strain>
    </source>
</reference>
<protein>
    <submittedName>
        <fullName evidence="2">Uncharacterized protein</fullName>
    </submittedName>
</protein>
<evidence type="ECO:0000313" key="2">
    <source>
        <dbReference type="EMBL" id="PRQ44580.1"/>
    </source>
</evidence>
<dbReference type="Proteomes" id="UP000238479">
    <property type="component" value="Chromosome 3"/>
</dbReference>